<name>A0A2U9IBC1_9CREN</name>
<dbReference type="KEGG" id="abri:DFR85_00390"/>
<dbReference type="EMBL" id="CP029289">
    <property type="protein sequence ID" value="AWR93293.1"/>
    <property type="molecule type" value="Genomic_DNA"/>
</dbReference>
<dbReference type="Proteomes" id="UP000248044">
    <property type="component" value="Chromosome"/>
</dbReference>
<dbReference type="AlphaFoldDB" id="A0A2U9IBC1"/>
<sequence>MALAEGKNFKMAQEFALQHGDVLLTATSLPQMYQIETQNPLPEPIGYLDLQYNITAGFKYLSQIYSTLYNSSTNQTIKNMAQSYWLKAEGLAEEGDYIAFYFLPNPAVNAICYLLKTSNYNISNGVNNAIKNASSLNNLWKIETAAEAAYLYDGNMSDKILATSWAALSLSINVGPSITPYGFYEGLYNAFLIDIYAAEYYDSVTGSNYGNVTLLTNIYNNPNVLYDYGFFNNYYAELAINFSNYFLKQLNSTSLLEVKSSIYNYMKSEDNVLENAAAYYDGPSIVGYLMMTYGIQSHNIRDLYYAMPFIRNTMNTEQLTWYNSD</sequence>
<keyword evidence="2" id="KW-1185">Reference proteome</keyword>
<evidence type="ECO:0000313" key="2">
    <source>
        <dbReference type="Proteomes" id="UP000248044"/>
    </source>
</evidence>
<reference evidence="1 2" key="1">
    <citation type="submission" date="2018-05" db="EMBL/GenBank/DDBJ databases">
        <title>Complete Genome Sequences of Extremely Thermoacidophilic, Metal-Mobilizing Type-Strain Members of the Archaeal Family Sulfolobaceae: Acidianus brierleyi DSM-1651T, Acidianus sulfidivorans DSM-18786T, Metallosphaera hakonensis DSM-7519T, and Metallosphaera prunae DSM-10039T.</title>
        <authorList>
            <person name="Counts J.A."/>
            <person name="Kelly R.M."/>
        </authorList>
    </citation>
    <scope>NUCLEOTIDE SEQUENCE [LARGE SCALE GENOMIC DNA]</scope>
    <source>
        <strain evidence="1 2">DSM 1651</strain>
    </source>
</reference>
<accession>A0A2U9IBC1</accession>
<organism evidence="1 2">
    <name type="scientific">Acidianus brierleyi</name>
    <dbReference type="NCBI Taxonomy" id="41673"/>
    <lineage>
        <taxon>Archaea</taxon>
        <taxon>Thermoproteota</taxon>
        <taxon>Thermoprotei</taxon>
        <taxon>Sulfolobales</taxon>
        <taxon>Sulfolobaceae</taxon>
        <taxon>Acidianus</taxon>
    </lineage>
</organism>
<proteinExistence type="predicted"/>
<protein>
    <submittedName>
        <fullName evidence="1">Uncharacterized protein</fullName>
    </submittedName>
</protein>
<evidence type="ECO:0000313" key="1">
    <source>
        <dbReference type="EMBL" id="AWR93293.1"/>
    </source>
</evidence>
<gene>
    <name evidence="1" type="ORF">DFR85_00390</name>
</gene>